<evidence type="ECO:0000313" key="2">
    <source>
        <dbReference type="Proteomes" id="UP000033800"/>
    </source>
</evidence>
<accession>A0A0F6R6Q3</accession>
<name>A0A0F6R6Q3_9CAUD</name>
<evidence type="ECO:0000313" key="1">
    <source>
        <dbReference type="EMBL" id="AKE45259.1"/>
    </source>
</evidence>
<dbReference type="Pfam" id="PF24197">
    <property type="entry name" value="DUF7422"/>
    <property type="match status" value="1"/>
</dbReference>
<sequence>MKLDFYAWQKAGRPATRAFGSDGYDDRLHWKFNNSDDYSPVIINGDVVVLAKFGYFTVPQEFIINTPVIKQQRS</sequence>
<dbReference type="EMBL" id="KP869101">
    <property type="protein sequence ID" value="AKE45259.1"/>
    <property type="molecule type" value="Genomic_DNA"/>
</dbReference>
<keyword evidence="2" id="KW-1185">Reference proteome</keyword>
<protein>
    <submittedName>
        <fullName evidence="1">Uncharacterized protein</fullName>
    </submittedName>
</protein>
<organism evidence="1 2">
    <name type="scientific">Escherichia coli O157 typing phage 3</name>
    <dbReference type="NCBI Taxonomy" id="1508678"/>
    <lineage>
        <taxon>Viruses</taxon>
        <taxon>Duplodnaviria</taxon>
        <taxon>Heunggongvirae</taxon>
        <taxon>Uroviricota</taxon>
        <taxon>Caudoviricetes</taxon>
        <taxon>Pantevenvirales</taxon>
        <taxon>Straboviridae</taxon>
        <taxon>Tevenvirinae</taxon>
        <taxon>Mosigvirus</taxon>
        <taxon>Mosigvirus 0157tp3</taxon>
    </lineage>
</organism>
<gene>
    <name evidence="1" type="ORF">ECTP3_00381</name>
</gene>
<dbReference type="InterPro" id="IPR055845">
    <property type="entry name" value="DUF7422"/>
</dbReference>
<reference evidence="1 2" key="1">
    <citation type="journal article" date="2015" name="BMC Genomics">
        <title>Analysis of whole genome sequencing for the Escherichia coli O157:H7 typing phages.</title>
        <authorList>
            <person name="Cowley L.A."/>
            <person name="Beckett S.J."/>
            <person name="Chase-Topping M."/>
            <person name="Perry N."/>
            <person name="Dallman T.J."/>
            <person name="Gally D.L."/>
            <person name="Jenkins C."/>
        </authorList>
    </citation>
    <scope>NUCLEOTIDE SEQUENCE [LARGE SCALE GENOMIC DNA]</scope>
</reference>
<dbReference type="Proteomes" id="UP000033800">
    <property type="component" value="Segment"/>
</dbReference>
<proteinExistence type="predicted"/>